<dbReference type="EMBL" id="CP036288">
    <property type="protein sequence ID" value="QDU70144.1"/>
    <property type="molecule type" value="Genomic_DNA"/>
</dbReference>
<evidence type="ECO:0008006" key="3">
    <source>
        <dbReference type="Google" id="ProtNLM"/>
    </source>
</evidence>
<dbReference type="Proteomes" id="UP000316921">
    <property type="component" value="Plasmid pPla133_1"/>
</dbReference>
<evidence type="ECO:0000313" key="1">
    <source>
        <dbReference type="EMBL" id="QDU70144.1"/>
    </source>
</evidence>
<name>A0A518BT44_9BACT</name>
<reference evidence="1 2" key="1">
    <citation type="submission" date="2019-02" db="EMBL/GenBank/DDBJ databases">
        <title>Deep-cultivation of Planctomycetes and their phenomic and genomic characterization uncovers novel biology.</title>
        <authorList>
            <person name="Wiegand S."/>
            <person name="Jogler M."/>
            <person name="Boedeker C."/>
            <person name="Pinto D."/>
            <person name="Vollmers J."/>
            <person name="Rivas-Marin E."/>
            <person name="Kohn T."/>
            <person name="Peeters S.H."/>
            <person name="Heuer A."/>
            <person name="Rast P."/>
            <person name="Oberbeckmann S."/>
            <person name="Bunk B."/>
            <person name="Jeske O."/>
            <person name="Meyerdierks A."/>
            <person name="Storesund J.E."/>
            <person name="Kallscheuer N."/>
            <person name="Luecker S."/>
            <person name="Lage O.M."/>
            <person name="Pohl T."/>
            <person name="Merkel B.J."/>
            <person name="Hornburger P."/>
            <person name="Mueller R.-W."/>
            <person name="Bruemmer F."/>
            <person name="Labrenz M."/>
            <person name="Spormann A.M."/>
            <person name="Op den Camp H."/>
            <person name="Overmann J."/>
            <person name="Amann R."/>
            <person name="Jetten M.S.M."/>
            <person name="Mascher T."/>
            <person name="Medema M.H."/>
            <person name="Devos D.P."/>
            <person name="Kaster A.-K."/>
            <person name="Ovreas L."/>
            <person name="Rohde M."/>
            <person name="Galperin M.Y."/>
            <person name="Jogler C."/>
        </authorList>
    </citation>
    <scope>NUCLEOTIDE SEQUENCE [LARGE SCALE GENOMIC DNA]</scope>
    <source>
        <strain evidence="1 2">Pla133</strain>
        <plasmid evidence="2">ppla133_1</plasmid>
    </source>
</reference>
<protein>
    <recommendedName>
        <fullName evidence="3">Antitoxin ParD4</fullName>
    </recommendedName>
</protein>
<organism evidence="1 2">
    <name type="scientific">Engelhardtia mirabilis</name>
    <dbReference type="NCBI Taxonomy" id="2528011"/>
    <lineage>
        <taxon>Bacteria</taxon>
        <taxon>Pseudomonadati</taxon>
        <taxon>Planctomycetota</taxon>
        <taxon>Planctomycetia</taxon>
        <taxon>Planctomycetia incertae sedis</taxon>
        <taxon>Engelhardtia</taxon>
    </lineage>
</organism>
<geneLocation type="plasmid" evidence="2">
    <name>ppla133_1</name>
</geneLocation>
<proteinExistence type="predicted"/>
<keyword evidence="2" id="KW-1185">Reference proteome</keyword>
<dbReference type="RefSeq" id="WP_419192495.1">
    <property type="nucleotide sequence ID" value="NZ_CP036288.1"/>
</dbReference>
<keyword evidence="1" id="KW-0614">Plasmid</keyword>
<dbReference type="KEGG" id="pbap:Pla133_52680"/>
<evidence type="ECO:0000313" key="2">
    <source>
        <dbReference type="Proteomes" id="UP000316921"/>
    </source>
</evidence>
<sequence length="87" mass="9803">MARSINLSLTDELRAFLDENSGDGTLFSTPSEFVRALIRERKERTDAAALRQAVLEGYGDVLHGRTRPFTGDLRGMLDEYRTERRGG</sequence>
<accession>A0A518BT44</accession>
<dbReference type="AlphaFoldDB" id="A0A518BT44"/>
<gene>
    <name evidence="1" type="ORF">Pla133_52680</name>
</gene>